<protein>
    <recommendedName>
        <fullName evidence="3">GST N-terminal domain-containing protein</fullName>
    </recommendedName>
</protein>
<sequence>MPEQITLYKTKFSPFMYRHIEIDLNNKTAWYGAKVNTAGEVAYGGPQVPSDKPSPIRKDCRVPHHRGLIADLYPDAMLRPADPVLRAKAQFFIDAVSTKFLLAYIAAFLRRGLLAHGTFAVGDMYTTADTAIAPFFALMELLLKKVLVAYEEGKGRKAAEYLHSGPRFAWLLTFRITFDEELIKQSYAIRYTRHSHK</sequence>
<proteinExistence type="predicted"/>
<evidence type="ECO:0000313" key="2">
    <source>
        <dbReference type="Proteomes" id="UP001221757"/>
    </source>
</evidence>
<dbReference type="SUPFAM" id="SSF47616">
    <property type="entry name" value="GST C-terminal domain-like"/>
    <property type="match status" value="1"/>
</dbReference>
<reference evidence="1" key="1">
    <citation type="submission" date="2023-03" db="EMBL/GenBank/DDBJ databases">
        <title>Massive genome expansion in bonnet fungi (Mycena s.s.) driven by repeated elements and novel gene families across ecological guilds.</title>
        <authorList>
            <consortium name="Lawrence Berkeley National Laboratory"/>
            <person name="Harder C.B."/>
            <person name="Miyauchi S."/>
            <person name="Viragh M."/>
            <person name="Kuo A."/>
            <person name="Thoen E."/>
            <person name="Andreopoulos B."/>
            <person name="Lu D."/>
            <person name="Skrede I."/>
            <person name="Drula E."/>
            <person name="Henrissat B."/>
            <person name="Morin E."/>
            <person name="Kohler A."/>
            <person name="Barry K."/>
            <person name="LaButti K."/>
            <person name="Morin E."/>
            <person name="Salamov A."/>
            <person name="Lipzen A."/>
            <person name="Mereny Z."/>
            <person name="Hegedus B."/>
            <person name="Baldrian P."/>
            <person name="Stursova M."/>
            <person name="Weitz H."/>
            <person name="Taylor A."/>
            <person name="Grigoriev I.V."/>
            <person name="Nagy L.G."/>
            <person name="Martin F."/>
            <person name="Kauserud H."/>
        </authorList>
    </citation>
    <scope>NUCLEOTIDE SEQUENCE</scope>
    <source>
        <strain evidence="1">CBHHK067</strain>
    </source>
</reference>
<dbReference type="AlphaFoldDB" id="A0AAD7CSB6"/>
<dbReference type="EMBL" id="JARKIE010000255">
    <property type="protein sequence ID" value="KAJ7660996.1"/>
    <property type="molecule type" value="Genomic_DNA"/>
</dbReference>
<organism evidence="1 2">
    <name type="scientific">Mycena rosella</name>
    <name type="common">Pink bonnet</name>
    <name type="synonym">Agaricus rosellus</name>
    <dbReference type="NCBI Taxonomy" id="1033263"/>
    <lineage>
        <taxon>Eukaryota</taxon>
        <taxon>Fungi</taxon>
        <taxon>Dikarya</taxon>
        <taxon>Basidiomycota</taxon>
        <taxon>Agaricomycotina</taxon>
        <taxon>Agaricomycetes</taxon>
        <taxon>Agaricomycetidae</taxon>
        <taxon>Agaricales</taxon>
        <taxon>Marasmiineae</taxon>
        <taxon>Mycenaceae</taxon>
        <taxon>Mycena</taxon>
    </lineage>
</organism>
<evidence type="ECO:0000313" key="1">
    <source>
        <dbReference type="EMBL" id="KAJ7660996.1"/>
    </source>
</evidence>
<dbReference type="InterPro" id="IPR036282">
    <property type="entry name" value="Glutathione-S-Trfase_C_sf"/>
</dbReference>
<comment type="caution">
    <text evidence="1">The sequence shown here is derived from an EMBL/GenBank/DDBJ whole genome shotgun (WGS) entry which is preliminary data.</text>
</comment>
<gene>
    <name evidence="1" type="ORF">B0H17DRAFT_1163054</name>
</gene>
<accession>A0AAD7CSB6</accession>
<evidence type="ECO:0008006" key="3">
    <source>
        <dbReference type="Google" id="ProtNLM"/>
    </source>
</evidence>
<keyword evidence="2" id="KW-1185">Reference proteome</keyword>
<name>A0AAD7CSB6_MYCRO</name>
<dbReference type="Proteomes" id="UP001221757">
    <property type="component" value="Unassembled WGS sequence"/>
</dbReference>